<proteinExistence type="inferred from homology"/>
<name>A0A1F5S7V0_9BACT</name>
<dbReference type="GO" id="GO:0006412">
    <property type="term" value="P:translation"/>
    <property type="evidence" value="ECO:0007669"/>
    <property type="project" value="UniProtKB-UniRule"/>
</dbReference>
<dbReference type="HAMAP" id="MF_01334">
    <property type="entry name" value="Ribosomal_bL25_CTC"/>
    <property type="match status" value="1"/>
</dbReference>
<organism evidence="9 10">
    <name type="scientific">Candidatus Falkowbacteria bacterium RBG_13_39_14</name>
    <dbReference type="NCBI Taxonomy" id="1797985"/>
    <lineage>
        <taxon>Bacteria</taxon>
        <taxon>Candidatus Falkowiibacteriota</taxon>
    </lineage>
</organism>
<evidence type="ECO:0000256" key="6">
    <source>
        <dbReference type="SAM" id="MobiDB-lite"/>
    </source>
</evidence>
<evidence type="ECO:0000313" key="10">
    <source>
        <dbReference type="Proteomes" id="UP000178323"/>
    </source>
</evidence>
<dbReference type="InterPro" id="IPR020056">
    <property type="entry name" value="Rbsml_bL25/Gln-tRNA_synth_N"/>
</dbReference>
<reference evidence="9 10" key="1">
    <citation type="journal article" date="2016" name="Nat. Commun.">
        <title>Thousands of microbial genomes shed light on interconnected biogeochemical processes in an aquifer system.</title>
        <authorList>
            <person name="Anantharaman K."/>
            <person name="Brown C.T."/>
            <person name="Hug L.A."/>
            <person name="Sharon I."/>
            <person name="Castelle C.J."/>
            <person name="Probst A.J."/>
            <person name="Thomas B.C."/>
            <person name="Singh A."/>
            <person name="Wilkins M.J."/>
            <person name="Karaoz U."/>
            <person name="Brodie E.L."/>
            <person name="Williams K.H."/>
            <person name="Hubbard S.S."/>
            <person name="Banfield J.F."/>
        </authorList>
    </citation>
    <scope>NUCLEOTIDE SEQUENCE [LARGE SCALE GENOMIC DNA]</scope>
</reference>
<evidence type="ECO:0000256" key="5">
    <source>
        <dbReference type="HAMAP-Rule" id="MF_01334"/>
    </source>
</evidence>
<dbReference type="EMBL" id="MFFS01000013">
    <property type="protein sequence ID" value="OGF22785.1"/>
    <property type="molecule type" value="Genomic_DNA"/>
</dbReference>
<dbReference type="Pfam" id="PF01386">
    <property type="entry name" value="Ribosomal_L25p"/>
    <property type="match status" value="1"/>
</dbReference>
<evidence type="ECO:0000256" key="1">
    <source>
        <dbReference type="ARBA" id="ARBA00022730"/>
    </source>
</evidence>
<dbReference type="STRING" id="1797985.A2Y83_03960"/>
<sequence>MTMQLNAKKRELLGRKAKKLIREGFFPGVVYGHGIENTNISLNENEFKKIYQAAGESTLIDLKIENQEPVKAIIKETQKNLAGENFIHVDLHQVKMDEKLTTDIALKFINEAPAVKLGGTLIANIDSVSVECLPKDLVHEIEVDLSSLDDFEKNILIKDIEAPAGIKILNEDTEAVATVEAPRKAEEVKPAEETPVAGGEAKKEEEKKEEGK</sequence>
<dbReference type="InterPro" id="IPR020057">
    <property type="entry name" value="Ribosomal_bL25_b-dom"/>
</dbReference>
<dbReference type="Gene3D" id="2.40.240.10">
    <property type="entry name" value="Ribosomal Protein L25, Chain P"/>
    <property type="match status" value="1"/>
</dbReference>
<comment type="caution">
    <text evidence="9">The sequence shown here is derived from an EMBL/GenBank/DDBJ whole genome shotgun (WGS) entry which is preliminary data.</text>
</comment>
<evidence type="ECO:0000259" key="7">
    <source>
        <dbReference type="Pfam" id="PF01386"/>
    </source>
</evidence>
<accession>A0A1F5S7V0</accession>
<comment type="function">
    <text evidence="5">This is one of the proteins that binds to the 5S RNA in the ribosome where it forms part of the central protuberance.</text>
</comment>
<feature type="domain" description="Large ribosomal subunit protein bL25 beta" evidence="8">
    <location>
        <begin position="99"/>
        <end position="183"/>
    </location>
</feature>
<dbReference type="InterPro" id="IPR001021">
    <property type="entry name" value="Ribosomal_bL25_long"/>
</dbReference>
<dbReference type="CDD" id="cd00495">
    <property type="entry name" value="Ribosomal_L25_TL5_CTC"/>
    <property type="match status" value="1"/>
</dbReference>
<evidence type="ECO:0000256" key="4">
    <source>
        <dbReference type="ARBA" id="ARBA00023274"/>
    </source>
</evidence>
<dbReference type="Pfam" id="PF14693">
    <property type="entry name" value="Ribosomal_TL5_C"/>
    <property type="match status" value="1"/>
</dbReference>
<keyword evidence="4 5" id="KW-0687">Ribonucleoprotein</keyword>
<feature type="region of interest" description="Disordered" evidence="6">
    <location>
        <begin position="179"/>
        <end position="212"/>
    </location>
</feature>
<keyword evidence="2 5" id="KW-0694">RNA-binding</keyword>
<dbReference type="GO" id="GO:0008097">
    <property type="term" value="F:5S rRNA binding"/>
    <property type="evidence" value="ECO:0007669"/>
    <property type="project" value="InterPro"/>
</dbReference>
<dbReference type="Gene3D" id="2.170.120.20">
    <property type="entry name" value="Ribosomal protein L25, beta domain"/>
    <property type="match status" value="1"/>
</dbReference>
<dbReference type="SUPFAM" id="SSF50715">
    <property type="entry name" value="Ribosomal protein L25-like"/>
    <property type="match status" value="1"/>
</dbReference>
<protein>
    <recommendedName>
        <fullName evidence="5">Large ribosomal subunit protein bL25</fullName>
    </recommendedName>
    <alternativeName>
        <fullName evidence="5">General stress protein CTC</fullName>
    </alternativeName>
</protein>
<evidence type="ECO:0000313" key="9">
    <source>
        <dbReference type="EMBL" id="OGF22785.1"/>
    </source>
</evidence>
<evidence type="ECO:0000259" key="8">
    <source>
        <dbReference type="Pfam" id="PF14693"/>
    </source>
</evidence>
<dbReference type="Proteomes" id="UP000178323">
    <property type="component" value="Unassembled WGS sequence"/>
</dbReference>
<dbReference type="InterPro" id="IPR037121">
    <property type="entry name" value="Ribosomal_bL25_C"/>
</dbReference>
<feature type="compositionally biased region" description="Basic and acidic residues" evidence="6">
    <location>
        <begin position="200"/>
        <end position="212"/>
    </location>
</feature>
<dbReference type="InterPro" id="IPR020930">
    <property type="entry name" value="Ribosomal_uL5_bac-type"/>
</dbReference>
<dbReference type="PANTHER" id="PTHR33284:SF1">
    <property type="entry name" value="RIBOSOMAL PROTEIN L25_GLN-TRNA SYNTHETASE, ANTI-CODON-BINDING DOMAIN-CONTAINING PROTEIN"/>
    <property type="match status" value="1"/>
</dbReference>
<dbReference type="NCBIfam" id="TIGR00731">
    <property type="entry name" value="bL25_bact_ctc"/>
    <property type="match status" value="1"/>
</dbReference>
<gene>
    <name evidence="5" type="primary">rplY</name>
    <name evidence="5" type="synonym">ctc</name>
    <name evidence="9" type="ORF">A2Y83_03960</name>
</gene>
<dbReference type="GO" id="GO:0022625">
    <property type="term" value="C:cytosolic large ribosomal subunit"/>
    <property type="evidence" value="ECO:0007669"/>
    <property type="project" value="TreeGrafter"/>
</dbReference>
<dbReference type="AlphaFoldDB" id="A0A1F5S7V0"/>
<keyword evidence="3 5" id="KW-0689">Ribosomal protein</keyword>
<evidence type="ECO:0000256" key="3">
    <source>
        <dbReference type="ARBA" id="ARBA00022980"/>
    </source>
</evidence>
<feature type="compositionally biased region" description="Basic and acidic residues" evidence="6">
    <location>
        <begin position="181"/>
        <end position="192"/>
    </location>
</feature>
<feature type="domain" description="Large ribosomal subunit protein bL25 L25" evidence="7">
    <location>
        <begin position="5"/>
        <end position="91"/>
    </location>
</feature>
<evidence type="ECO:0000256" key="2">
    <source>
        <dbReference type="ARBA" id="ARBA00022884"/>
    </source>
</evidence>
<dbReference type="PANTHER" id="PTHR33284">
    <property type="entry name" value="RIBOSOMAL PROTEIN L25/GLN-TRNA SYNTHETASE, ANTI-CODON-BINDING DOMAIN-CONTAINING PROTEIN"/>
    <property type="match status" value="1"/>
</dbReference>
<dbReference type="GO" id="GO:0003735">
    <property type="term" value="F:structural constituent of ribosome"/>
    <property type="evidence" value="ECO:0007669"/>
    <property type="project" value="InterPro"/>
</dbReference>
<keyword evidence="1 5" id="KW-0699">rRNA-binding</keyword>
<dbReference type="InterPro" id="IPR011035">
    <property type="entry name" value="Ribosomal_bL25/Gln-tRNA_synth"/>
</dbReference>
<comment type="subunit">
    <text evidence="5">Part of the 50S ribosomal subunit; part of the 5S rRNA/L5/L18/L25 subcomplex. Contacts the 5S rRNA. Binds to the 5S rRNA independently of L5 and L18.</text>
</comment>
<dbReference type="InterPro" id="IPR029751">
    <property type="entry name" value="Ribosomal_L25_dom"/>
</dbReference>
<comment type="similarity">
    <text evidence="5">Belongs to the bacterial ribosomal protein bL25 family. CTC subfamily.</text>
</comment>